<dbReference type="EMBL" id="FOMJ01000003">
    <property type="protein sequence ID" value="SFD22961.1"/>
    <property type="molecule type" value="Genomic_DNA"/>
</dbReference>
<dbReference type="GO" id="GO:0006508">
    <property type="term" value="P:proteolysis"/>
    <property type="evidence" value="ECO:0007669"/>
    <property type="project" value="UniProtKB-KW"/>
</dbReference>
<proteinExistence type="predicted"/>
<gene>
    <name evidence="2" type="ORF">SAMN05660831_01161</name>
</gene>
<name>A0A1I1QLE8_9GAMM</name>
<dbReference type="AlphaFoldDB" id="A0A1I1QLE8"/>
<keyword evidence="2" id="KW-0378">Hydrolase</keyword>
<keyword evidence="2" id="KW-0645">Protease</keyword>
<evidence type="ECO:0000313" key="3">
    <source>
        <dbReference type="Proteomes" id="UP000198611"/>
    </source>
</evidence>
<keyword evidence="1" id="KW-0472">Membrane</keyword>
<keyword evidence="1" id="KW-1133">Transmembrane helix</keyword>
<accession>A0A1I1QLE8</accession>
<protein>
    <submittedName>
        <fullName evidence="2">Membrane protein implicated in regulation of membrane protease activity</fullName>
    </submittedName>
</protein>
<feature type="transmembrane region" description="Helical" evidence="1">
    <location>
        <begin position="42"/>
        <end position="62"/>
    </location>
</feature>
<feature type="transmembrane region" description="Helical" evidence="1">
    <location>
        <begin position="12"/>
        <end position="35"/>
    </location>
</feature>
<dbReference type="RefSeq" id="WP_093427825.1">
    <property type="nucleotide sequence ID" value="NZ_FOMJ01000003.1"/>
</dbReference>
<organism evidence="2 3">
    <name type="scientific">Thiohalospira halophila DSM 15071</name>
    <dbReference type="NCBI Taxonomy" id="1123397"/>
    <lineage>
        <taxon>Bacteria</taxon>
        <taxon>Pseudomonadati</taxon>
        <taxon>Pseudomonadota</taxon>
        <taxon>Gammaproteobacteria</taxon>
        <taxon>Thiohalospirales</taxon>
        <taxon>Thiohalospiraceae</taxon>
        <taxon>Thiohalospira</taxon>
    </lineage>
</organism>
<dbReference type="OrthoDB" id="7067109at2"/>
<reference evidence="2 3" key="1">
    <citation type="submission" date="2016-10" db="EMBL/GenBank/DDBJ databases">
        <authorList>
            <person name="de Groot N.N."/>
        </authorList>
    </citation>
    <scope>NUCLEOTIDE SEQUENCE [LARGE SCALE GENOMIC DNA]</scope>
    <source>
        <strain evidence="2 3">HL3</strain>
    </source>
</reference>
<feature type="transmembrane region" description="Helical" evidence="1">
    <location>
        <begin position="68"/>
        <end position="86"/>
    </location>
</feature>
<sequence length="160" mass="17152">MLKPFPEQEQPLGSMVLPAWLMWVIAAVALVVVDLTLVGTQFILVATGLAALVAAGLAAIGFGVAGQGWGFVLATAVLVPLMIHLFRTRFTRREVAPRDPGWEQGVRVTVVAQGDRLVAKLKSDHFPVRLSDGSEPVEGEELIVEHMDGITLVAHRPEAG</sequence>
<dbReference type="Proteomes" id="UP000198611">
    <property type="component" value="Unassembled WGS sequence"/>
</dbReference>
<keyword evidence="1" id="KW-0812">Transmembrane</keyword>
<dbReference type="STRING" id="1123397.SAMN05660831_01161"/>
<dbReference type="GO" id="GO:0008233">
    <property type="term" value="F:peptidase activity"/>
    <property type="evidence" value="ECO:0007669"/>
    <property type="project" value="UniProtKB-KW"/>
</dbReference>
<evidence type="ECO:0000256" key="1">
    <source>
        <dbReference type="SAM" id="Phobius"/>
    </source>
</evidence>
<evidence type="ECO:0000313" key="2">
    <source>
        <dbReference type="EMBL" id="SFD22961.1"/>
    </source>
</evidence>
<keyword evidence="3" id="KW-1185">Reference proteome</keyword>